<keyword evidence="3" id="KW-1185">Reference proteome</keyword>
<feature type="region of interest" description="Disordered" evidence="1">
    <location>
        <begin position="115"/>
        <end position="144"/>
    </location>
</feature>
<evidence type="ECO:0000256" key="1">
    <source>
        <dbReference type="SAM" id="MobiDB-lite"/>
    </source>
</evidence>
<reference evidence="2 3" key="1">
    <citation type="submission" date="2023-08" db="EMBL/GenBank/DDBJ databases">
        <title>Black Yeasts Isolated from many extreme environments.</title>
        <authorList>
            <person name="Coleine C."/>
            <person name="Stajich J.E."/>
            <person name="Selbmann L."/>
        </authorList>
    </citation>
    <scope>NUCLEOTIDE SEQUENCE [LARGE SCALE GENOMIC DNA]</scope>
    <source>
        <strain evidence="2 3">CCFEE 5386</strain>
    </source>
</reference>
<organism evidence="2 3">
    <name type="scientific">Rachicladosporium monterosium</name>
    <dbReference type="NCBI Taxonomy" id="1507873"/>
    <lineage>
        <taxon>Eukaryota</taxon>
        <taxon>Fungi</taxon>
        <taxon>Dikarya</taxon>
        <taxon>Ascomycota</taxon>
        <taxon>Pezizomycotina</taxon>
        <taxon>Dothideomycetes</taxon>
        <taxon>Dothideomycetidae</taxon>
        <taxon>Cladosporiales</taxon>
        <taxon>Cladosporiaceae</taxon>
        <taxon>Rachicladosporium</taxon>
    </lineage>
</organism>
<sequence>MPSHLRLQSHIEPFAARATYQTSPTFPPAVKQKMSQQQTYDVASIARSKLGREANRKDHDLRLLVGHAVLLEALMLTLPDAEGQQDAWFTQFVEGIPKTQRPNYMRLEVTILKQEEEVRDDDSNAGSAYDEDPDENYKSPAPTFASPVVQIKSSVVELDESSDRDEEIDEQHALMRVPSWRCSPPELMDDGTDGESDNGSMPSSPESQSFELDDEYFAT</sequence>
<protein>
    <submittedName>
        <fullName evidence="2">Uncharacterized protein</fullName>
    </submittedName>
</protein>
<comment type="caution">
    <text evidence="2">The sequence shown here is derived from an EMBL/GenBank/DDBJ whole genome shotgun (WGS) entry which is preliminary data.</text>
</comment>
<dbReference type="InterPro" id="IPR037738">
    <property type="entry name" value="Ecm13-like"/>
</dbReference>
<gene>
    <name evidence="2" type="ORF">LTR32_000822</name>
</gene>
<dbReference type="PANTHER" id="PTHR36826:SF1">
    <property type="entry name" value="PROTEIN ECM13"/>
    <property type="match status" value="1"/>
</dbReference>
<feature type="region of interest" description="Disordered" evidence="1">
    <location>
        <begin position="156"/>
        <end position="219"/>
    </location>
</feature>
<feature type="compositionally biased region" description="Polar residues" evidence="1">
    <location>
        <begin position="197"/>
        <end position="210"/>
    </location>
</feature>
<feature type="compositionally biased region" description="Acidic residues" evidence="1">
    <location>
        <begin position="187"/>
        <end position="196"/>
    </location>
</feature>
<accession>A0ABR0LEY4</accession>
<feature type="compositionally biased region" description="Acidic residues" evidence="1">
    <location>
        <begin position="157"/>
        <end position="169"/>
    </location>
</feature>
<evidence type="ECO:0000313" key="3">
    <source>
        <dbReference type="Proteomes" id="UP001308179"/>
    </source>
</evidence>
<evidence type="ECO:0000313" key="2">
    <source>
        <dbReference type="EMBL" id="KAK5147803.1"/>
    </source>
</evidence>
<name>A0ABR0LEY4_9PEZI</name>
<proteinExistence type="predicted"/>
<dbReference type="EMBL" id="JAVRRR010000025">
    <property type="protein sequence ID" value="KAK5147803.1"/>
    <property type="molecule type" value="Genomic_DNA"/>
</dbReference>
<dbReference type="PANTHER" id="PTHR36826">
    <property type="entry name" value="PROTEIN ECM13"/>
    <property type="match status" value="1"/>
</dbReference>
<dbReference type="Proteomes" id="UP001308179">
    <property type="component" value="Unassembled WGS sequence"/>
</dbReference>